<proteinExistence type="predicted"/>
<evidence type="ECO:0000259" key="1">
    <source>
        <dbReference type="Pfam" id="PF23493"/>
    </source>
</evidence>
<keyword evidence="4" id="KW-1185">Reference proteome</keyword>
<accession>A0ABT1HTH1</accession>
<evidence type="ECO:0000259" key="2">
    <source>
        <dbReference type="Pfam" id="PF23494"/>
    </source>
</evidence>
<feature type="domain" description="YqeB PH" evidence="2">
    <location>
        <begin position="19"/>
        <end position="169"/>
    </location>
</feature>
<dbReference type="Pfam" id="PF23493">
    <property type="entry name" value="CysS_C"/>
    <property type="match status" value="1"/>
</dbReference>
<evidence type="ECO:0008006" key="5">
    <source>
        <dbReference type="Google" id="ProtNLM"/>
    </source>
</evidence>
<name>A0ABT1HTH1_STRSD</name>
<dbReference type="InterPro" id="IPR056411">
    <property type="entry name" value="CysS_C"/>
</dbReference>
<comment type="caution">
    <text evidence="3">The sequence shown here is derived from an EMBL/GenBank/DDBJ whole genome shotgun (WGS) entry which is preliminary data.</text>
</comment>
<dbReference type="Pfam" id="PF23494">
    <property type="entry name" value="bPH_10"/>
    <property type="match status" value="1"/>
</dbReference>
<evidence type="ECO:0000313" key="3">
    <source>
        <dbReference type="EMBL" id="MCP2258827.1"/>
    </source>
</evidence>
<protein>
    <recommendedName>
        <fullName evidence="5">DUF308 domain-containing protein</fullName>
    </recommendedName>
</protein>
<sequence length="249" mass="27463">MSGMGERPTEVAHAGAEPTVVREPAWVRAGVWVVPPPLGAGVLWGLKSISGWIASLSWFPAQGVFRLVSEIAEPYATAGAVALGLVAGLVLSAIIASEQLTVTVSHREVRWRRDGKEGGVDRGRIASVFVDRKALVLLDAAGAELARETSDLARERLRDAFRAHGYPWRDEGDPFEHDYRLWVDGTDELSATANALLRERQRALREDEDDEARVLRAELAKLGVFVREEKKRQYWRTKPEVSGERASSG</sequence>
<organism evidence="3 4">
    <name type="scientific">Streptoalloteichus tenebrarius (strain ATCC 17920 / DSM 40477 / JCM 4838 / CBS 697.72 / NBRC 16177 / NCIMB 11028 / NRRL B-12390 / A12253. 1 / ISP 5477)</name>
    <name type="common">Streptomyces tenebrarius</name>
    <dbReference type="NCBI Taxonomy" id="1933"/>
    <lineage>
        <taxon>Bacteria</taxon>
        <taxon>Bacillati</taxon>
        <taxon>Actinomycetota</taxon>
        <taxon>Actinomycetes</taxon>
        <taxon>Pseudonocardiales</taxon>
        <taxon>Pseudonocardiaceae</taxon>
        <taxon>Streptoalloteichus</taxon>
    </lineage>
</organism>
<feature type="domain" description="Cysteinyl-tRNA ligase anticodon binding" evidence="1">
    <location>
        <begin position="186"/>
        <end position="236"/>
    </location>
</feature>
<dbReference type="EMBL" id="JAMTCP010000011">
    <property type="protein sequence ID" value="MCP2258827.1"/>
    <property type="molecule type" value="Genomic_DNA"/>
</dbReference>
<dbReference type="InterPro" id="IPR057798">
    <property type="entry name" value="PH_YqeB"/>
</dbReference>
<dbReference type="Proteomes" id="UP001205311">
    <property type="component" value="Unassembled WGS sequence"/>
</dbReference>
<evidence type="ECO:0000313" key="4">
    <source>
        <dbReference type="Proteomes" id="UP001205311"/>
    </source>
</evidence>
<reference evidence="3 4" key="1">
    <citation type="submission" date="2022-06" db="EMBL/GenBank/DDBJ databases">
        <title>Genomic Encyclopedia of Archaeal and Bacterial Type Strains, Phase II (KMG-II): from individual species to whole genera.</title>
        <authorList>
            <person name="Goeker M."/>
        </authorList>
    </citation>
    <scope>NUCLEOTIDE SEQUENCE [LARGE SCALE GENOMIC DNA]</scope>
    <source>
        <strain evidence="3 4">DSM 40477</strain>
    </source>
</reference>
<gene>
    <name evidence="3" type="ORF">LX15_002525</name>
</gene>